<comment type="similarity">
    <text evidence="2">Belongs to the ABC transporter superfamily.</text>
</comment>
<reference evidence="10 11" key="1">
    <citation type="submission" date="2024-09" db="EMBL/GenBank/DDBJ databases">
        <authorList>
            <person name="Sun Q."/>
            <person name="Mori K."/>
        </authorList>
    </citation>
    <scope>NUCLEOTIDE SEQUENCE [LARGE SCALE GENOMIC DNA]</scope>
    <source>
        <strain evidence="10 11">JCM 13503</strain>
    </source>
</reference>
<dbReference type="GO" id="GO:0005524">
    <property type="term" value="F:ATP binding"/>
    <property type="evidence" value="ECO:0007669"/>
    <property type="project" value="UniProtKB-KW"/>
</dbReference>
<dbReference type="InterPro" id="IPR017871">
    <property type="entry name" value="ABC_transporter-like_CS"/>
</dbReference>
<evidence type="ECO:0000256" key="4">
    <source>
        <dbReference type="ARBA" id="ARBA00022475"/>
    </source>
</evidence>
<keyword evidence="7" id="KW-0472">Membrane</keyword>
<dbReference type="PANTHER" id="PTHR43297">
    <property type="entry name" value="OLIGOPEPTIDE TRANSPORT ATP-BINDING PROTEIN APPD"/>
    <property type="match status" value="1"/>
</dbReference>
<dbReference type="PROSITE" id="PS50893">
    <property type="entry name" value="ABC_TRANSPORTER_2"/>
    <property type="match status" value="1"/>
</dbReference>
<proteinExistence type="inferred from homology"/>
<keyword evidence="5" id="KW-0547">Nucleotide-binding</keyword>
<comment type="subcellular location">
    <subcellularLocation>
        <location evidence="1">Cell membrane</location>
        <topology evidence="1">Peripheral membrane protein</topology>
    </subcellularLocation>
</comment>
<protein>
    <submittedName>
        <fullName evidence="10">ABC transporter ATP-binding protein</fullName>
    </submittedName>
</protein>
<feature type="region of interest" description="Disordered" evidence="8">
    <location>
        <begin position="1"/>
        <end position="20"/>
    </location>
</feature>
<dbReference type="SUPFAM" id="SSF52540">
    <property type="entry name" value="P-loop containing nucleoside triphosphate hydrolases"/>
    <property type="match status" value="1"/>
</dbReference>
<evidence type="ECO:0000313" key="10">
    <source>
        <dbReference type="EMBL" id="MFB9991181.1"/>
    </source>
</evidence>
<dbReference type="CDD" id="cd03257">
    <property type="entry name" value="ABC_NikE_OppD_transporters"/>
    <property type="match status" value="1"/>
</dbReference>
<evidence type="ECO:0000256" key="5">
    <source>
        <dbReference type="ARBA" id="ARBA00022741"/>
    </source>
</evidence>
<dbReference type="InterPro" id="IPR027417">
    <property type="entry name" value="P-loop_NTPase"/>
</dbReference>
<evidence type="ECO:0000256" key="1">
    <source>
        <dbReference type="ARBA" id="ARBA00004202"/>
    </source>
</evidence>
<evidence type="ECO:0000313" key="11">
    <source>
        <dbReference type="Proteomes" id="UP001589733"/>
    </source>
</evidence>
<dbReference type="InterPro" id="IPR013563">
    <property type="entry name" value="Oligopep_ABC_C"/>
</dbReference>
<keyword evidence="6 10" id="KW-0067">ATP-binding</keyword>
<dbReference type="InterPro" id="IPR003439">
    <property type="entry name" value="ABC_transporter-like_ATP-bd"/>
</dbReference>
<sequence>MTGLPANSGGAALPQAAPERLGSSDAPLLHVRDLNVRIPTPAGELHAVRGVNFDLNNGEVLGLVGESGSGKSVTLRALLRLHRAPVKMSGEVSYAGENLLTMPESRLRSVRGGQVSMIFQEPMTALNPVLTVGDQILENLSEHRGLRGRAAQERAAELLDLMGIPSPKARLADYPHQFSGGMRQRAMIAIALASEPRLLLADEPTTALDVTIQDQILRLLLKLRSELNMSIILVTHDLGVIAQTCDRVAVMYGGRLVETATVHDLFRRPLHAYSLGLLQSLPGAGQHRRPLQPIPGGPPNLLSLPPGCPFAPRCAFVTEACLGAEPPLVEVAPGRQSACVHFDRLPPLAQAASVEEVAL</sequence>
<dbReference type="SMART" id="SM00382">
    <property type="entry name" value="AAA"/>
    <property type="match status" value="1"/>
</dbReference>
<evidence type="ECO:0000259" key="9">
    <source>
        <dbReference type="PROSITE" id="PS50893"/>
    </source>
</evidence>
<dbReference type="Pfam" id="PF00005">
    <property type="entry name" value="ABC_tran"/>
    <property type="match status" value="1"/>
</dbReference>
<evidence type="ECO:0000256" key="6">
    <source>
        <dbReference type="ARBA" id="ARBA00022840"/>
    </source>
</evidence>
<keyword evidence="4" id="KW-1003">Cell membrane</keyword>
<keyword evidence="11" id="KW-1185">Reference proteome</keyword>
<dbReference type="InterPro" id="IPR050388">
    <property type="entry name" value="ABC_Ni/Peptide_Import"/>
</dbReference>
<evidence type="ECO:0000256" key="7">
    <source>
        <dbReference type="ARBA" id="ARBA00023136"/>
    </source>
</evidence>
<dbReference type="NCBIfam" id="TIGR01727">
    <property type="entry name" value="oligo_HPY"/>
    <property type="match status" value="1"/>
</dbReference>
<accession>A0ABV6AX47</accession>
<dbReference type="InterPro" id="IPR003593">
    <property type="entry name" value="AAA+_ATPase"/>
</dbReference>
<dbReference type="PANTHER" id="PTHR43297:SF2">
    <property type="entry name" value="DIPEPTIDE TRANSPORT ATP-BINDING PROTEIN DPPD"/>
    <property type="match status" value="1"/>
</dbReference>
<name>A0ABV6AX47_9DEIO</name>
<gene>
    <name evidence="10" type="ORF">ACFFLM_04175</name>
</gene>
<evidence type="ECO:0000256" key="3">
    <source>
        <dbReference type="ARBA" id="ARBA00022448"/>
    </source>
</evidence>
<dbReference type="EMBL" id="JBHLYR010000013">
    <property type="protein sequence ID" value="MFB9991181.1"/>
    <property type="molecule type" value="Genomic_DNA"/>
</dbReference>
<feature type="domain" description="ABC transporter" evidence="9">
    <location>
        <begin position="29"/>
        <end position="278"/>
    </location>
</feature>
<comment type="caution">
    <text evidence="10">The sequence shown here is derived from an EMBL/GenBank/DDBJ whole genome shotgun (WGS) entry which is preliminary data.</text>
</comment>
<evidence type="ECO:0000256" key="8">
    <source>
        <dbReference type="SAM" id="MobiDB-lite"/>
    </source>
</evidence>
<dbReference type="PROSITE" id="PS00211">
    <property type="entry name" value="ABC_TRANSPORTER_1"/>
    <property type="match status" value="1"/>
</dbReference>
<dbReference type="RefSeq" id="WP_380005852.1">
    <property type="nucleotide sequence ID" value="NZ_JBHLYR010000013.1"/>
</dbReference>
<dbReference type="Gene3D" id="3.40.50.300">
    <property type="entry name" value="P-loop containing nucleotide triphosphate hydrolases"/>
    <property type="match status" value="1"/>
</dbReference>
<organism evidence="10 11">
    <name type="scientific">Deinococcus oregonensis</name>
    <dbReference type="NCBI Taxonomy" id="1805970"/>
    <lineage>
        <taxon>Bacteria</taxon>
        <taxon>Thermotogati</taxon>
        <taxon>Deinococcota</taxon>
        <taxon>Deinococci</taxon>
        <taxon>Deinococcales</taxon>
        <taxon>Deinococcaceae</taxon>
        <taxon>Deinococcus</taxon>
    </lineage>
</organism>
<dbReference type="Pfam" id="PF08352">
    <property type="entry name" value="oligo_HPY"/>
    <property type="match status" value="1"/>
</dbReference>
<keyword evidence="3" id="KW-0813">Transport</keyword>
<evidence type="ECO:0000256" key="2">
    <source>
        <dbReference type="ARBA" id="ARBA00005417"/>
    </source>
</evidence>
<dbReference type="Proteomes" id="UP001589733">
    <property type="component" value="Unassembled WGS sequence"/>
</dbReference>